<name>A0A101M302_PICGL</name>
<gene>
    <name evidence="1" type="ORF">ABT39_MTgene3308</name>
</gene>
<accession>A0A101M302</accession>
<reference evidence="1" key="1">
    <citation type="journal article" date="2015" name="Genome Biol. Evol.">
        <title>Organellar Genomes of White Spruce (Picea glauca): Assembly and Annotation.</title>
        <authorList>
            <person name="Jackman S.D."/>
            <person name="Warren R.L."/>
            <person name="Gibb E.A."/>
            <person name="Vandervalk B.P."/>
            <person name="Mohamadi H."/>
            <person name="Chu J."/>
            <person name="Raymond A."/>
            <person name="Pleasance S."/>
            <person name="Coope R."/>
            <person name="Wildung M.R."/>
            <person name="Ritland C.E."/>
            <person name="Bousquet J."/>
            <person name="Jones S.J."/>
            <person name="Bohlmann J."/>
            <person name="Birol I."/>
        </authorList>
    </citation>
    <scope>NUCLEOTIDE SEQUENCE [LARGE SCALE GENOMIC DNA]</scope>
    <source>
        <tissue evidence="1">Flushing bud</tissue>
    </source>
</reference>
<keyword evidence="1" id="KW-0496">Mitochondrion</keyword>
<comment type="caution">
    <text evidence="1">The sequence shown here is derived from an EMBL/GenBank/DDBJ whole genome shotgun (WGS) entry which is preliminary data.</text>
</comment>
<dbReference type="AlphaFoldDB" id="A0A101M302"/>
<evidence type="ECO:0000313" key="1">
    <source>
        <dbReference type="EMBL" id="KUM50080.1"/>
    </source>
</evidence>
<geneLocation type="mitochondrion" evidence="1"/>
<protein>
    <submittedName>
        <fullName evidence="1">Uncharacterized protein</fullName>
    </submittedName>
</protein>
<organism evidence="1">
    <name type="scientific">Picea glauca</name>
    <name type="common">White spruce</name>
    <name type="synonym">Pinus glauca</name>
    <dbReference type="NCBI Taxonomy" id="3330"/>
    <lineage>
        <taxon>Eukaryota</taxon>
        <taxon>Viridiplantae</taxon>
        <taxon>Streptophyta</taxon>
        <taxon>Embryophyta</taxon>
        <taxon>Tracheophyta</taxon>
        <taxon>Spermatophyta</taxon>
        <taxon>Pinopsida</taxon>
        <taxon>Pinidae</taxon>
        <taxon>Conifers I</taxon>
        <taxon>Pinales</taxon>
        <taxon>Pinaceae</taxon>
        <taxon>Picea</taxon>
    </lineage>
</organism>
<dbReference type="EMBL" id="LKAM01000002">
    <property type="protein sequence ID" value="KUM50080.1"/>
    <property type="molecule type" value="Genomic_DNA"/>
</dbReference>
<proteinExistence type="predicted"/>
<sequence>MAFYLEHLLELWDGGVMTLELLLVGQELLLAIELTNILGLKLTMLSPLPLSLLLLVGKFGKLLLLSGYSNLNEGKEI</sequence>